<reference evidence="2" key="1">
    <citation type="submission" date="2022-11" db="UniProtKB">
        <authorList>
            <consortium name="WormBaseParasite"/>
        </authorList>
    </citation>
    <scope>IDENTIFICATION</scope>
</reference>
<dbReference type="Proteomes" id="UP000887579">
    <property type="component" value="Unplaced"/>
</dbReference>
<protein>
    <submittedName>
        <fullName evidence="2">Nose resistant-to-fluoxetine protein N-terminal domain-containing protein</fullName>
    </submittedName>
</protein>
<evidence type="ECO:0000313" key="2">
    <source>
        <dbReference type="WBParaSite" id="ES5_v2.g14725.t1"/>
    </source>
</evidence>
<sequence length="515" mass="57692">MIFVIIFGAFFLLSSINGQQNGVLRLAKIPERINLAKNFMDYDSSVLLHPLNLLKEHKFYADLSSRLSTDIPNLALNITSECEEDLVLIGIAATINKNNTPPELANVLSQMIDATAKIPPGISRGPSNIFGFQQECDIINYKVPNRKREFTTAYSRVYISLSGDCQSAGTKIGFDICMSSSCTSTDLLNVVAILPEINSTLPSNITDSICAISTFADINKPMTTGSWIMVAFLSTLAILVIVSGIIDYCILPSDTPLRKEFGVELFLAFSGYKSVCEIMTAAKLKRGQIGPINCLRVMSMFWVIFGHVIAHAMTSTNNILDFMPILKYFLTQIIENALFSVDTFFFIGGVLLAFMWFKGYERDKKKLMSPLGWTMFYVHRIIRLSAPYWVTLLTYTYLYGPITQNMTVFFTPQPVPYDPCKKYLWKNMLYIFNFNTADTCMGHTWYLATDMQMFVLTPIILIPLALYPFAGWIVAITLLILSTAGNVITVYENNFPPTFTLFGTDGIGNDLTKAM</sequence>
<organism evidence="1 2">
    <name type="scientific">Panagrolaimus sp. ES5</name>
    <dbReference type="NCBI Taxonomy" id="591445"/>
    <lineage>
        <taxon>Eukaryota</taxon>
        <taxon>Metazoa</taxon>
        <taxon>Ecdysozoa</taxon>
        <taxon>Nematoda</taxon>
        <taxon>Chromadorea</taxon>
        <taxon>Rhabditida</taxon>
        <taxon>Tylenchina</taxon>
        <taxon>Panagrolaimomorpha</taxon>
        <taxon>Panagrolaimoidea</taxon>
        <taxon>Panagrolaimidae</taxon>
        <taxon>Panagrolaimus</taxon>
    </lineage>
</organism>
<evidence type="ECO:0000313" key="1">
    <source>
        <dbReference type="Proteomes" id="UP000887579"/>
    </source>
</evidence>
<proteinExistence type="predicted"/>
<dbReference type="WBParaSite" id="ES5_v2.g14725.t1">
    <property type="protein sequence ID" value="ES5_v2.g14725.t1"/>
    <property type="gene ID" value="ES5_v2.g14725"/>
</dbReference>
<accession>A0AC34FCQ4</accession>
<name>A0AC34FCQ4_9BILA</name>